<protein>
    <submittedName>
        <fullName evidence="1">Uncharacterized protein</fullName>
    </submittedName>
</protein>
<comment type="caution">
    <text evidence="1">The sequence shown here is derived from an EMBL/GenBank/DDBJ whole genome shotgun (WGS) entry which is preliminary data.</text>
</comment>
<keyword evidence="2" id="KW-1185">Reference proteome</keyword>
<organism evidence="1 2">
    <name type="scientific">Trifolium medium</name>
    <dbReference type="NCBI Taxonomy" id="97028"/>
    <lineage>
        <taxon>Eukaryota</taxon>
        <taxon>Viridiplantae</taxon>
        <taxon>Streptophyta</taxon>
        <taxon>Embryophyta</taxon>
        <taxon>Tracheophyta</taxon>
        <taxon>Spermatophyta</taxon>
        <taxon>Magnoliopsida</taxon>
        <taxon>eudicotyledons</taxon>
        <taxon>Gunneridae</taxon>
        <taxon>Pentapetalae</taxon>
        <taxon>rosids</taxon>
        <taxon>fabids</taxon>
        <taxon>Fabales</taxon>
        <taxon>Fabaceae</taxon>
        <taxon>Papilionoideae</taxon>
        <taxon>50 kb inversion clade</taxon>
        <taxon>NPAAA clade</taxon>
        <taxon>Hologalegina</taxon>
        <taxon>IRL clade</taxon>
        <taxon>Trifolieae</taxon>
        <taxon>Trifolium</taxon>
    </lineage>
</organism>
<dbReference type="Proteomes" id="UP000265520">
    <property type="component" value="Unassembled WGS sequence"/>
</dbReference>
<evidence type="ECO:0000313" key="2">
    <source>
        <dbReference type="Proteomes" id="UP000265520"/>
    </source>
</evidence>
<dbReference type="AlphaFoldDB" id="A0A392VT73"/>
<accession>A0A392VT73</accession>
<feature type="non-terminal residue" evidence="1">
    <location>
        <position position="1"/>
    </location>
</feature>
<proteinExistence type="predicted"/>
<sequence length="42" mass="4893">YAHSFCPKVMWEILGMKHNSCRFLESSVRSLNYTILLRCNGS</sequence>
<name>A0A392VT73_9FABA</name>
<dbReference type="EMBL" id="LXQA011230010">
    <property type="protein sequence ID" value="MCI89895.1"/>
    <property type="molecule type" value="Genomic_DNA"/>
</dbReference>
<evidence type="ECO:0000313" key="1">
    <source>
        <dbReference type="EMBL" id="MCI89895.1"/>
    </source>
</evidence>
<reference evidence="1 2" key="1">
    <citation type="journal article" date="2018" name="Front. Plant Sci.">
        <title>Red Clover (Trifolium pratense) and Zigzag Clover (T. medium) - A Picture of Genomic Similarities and Differences.</title>
        <authorList>
            <person name="Dluhosova J."/>
            <person name="Istvanek J."/>
            <person name="Nedelnik J."/>
            <person name="Repkova J."/>
        </authorList>
    </citation>
    <scope>NUCLEOTIDE SEQUENCE [LARGE SCALE GENOMIC DNA]</scope>
    <source>
        <strain evidence="2">cv. 10/8</strain>
        <tissue evidence="1">Leaf</tissue>
    </source>
</reference>